<dbReference type="EMBL" id="JAQNSI010000381">
    <property type="protein sequence ID" value="MDC1901568.1"/>
    <property type="molecule type" value="Genomic_DNA"/>
</dbReference>
<keyword evidence="5 6" id="KW-0413">Isomerase</keyword>
<comment type="catalytic activity">
    <reaction evidence="1">
        <text>5-dehydro-4-deoxy-D-glucuronate = 3-deoxy-D-glycero-2,5-hexodiulosonate</text>
        <dbReference type="Rhea" id="RHEA:23896"/>
        <dbReference type="ChEBI" id="CHEBI:17117"/>
        <dbReference type="ChEBI" id="CHEBI:29071"/>
        <dbReference type="EC" id="5.3.1.17"/>
    </reaction>
</comment>
<dbReference type="Proteomes" id="UP001222603">
    <property type="component" value="Unassembled WGS sequence"/>
</dbReference>
<evidence type="ECO:0000256" key="1">
    <source>
        <dbReference type="ARBA" id="ARBA00000552"/>
    </source>
</evidence>
<dbReference type="EC" id="5.3.1.17" evidence="3"/>
<accession>A0AAW6H1C8</accession>
<dbReference type="InterPro" id="IPR011051">
    <property type="entry name" value="RmlC_Cupin_sf"/>
</dbReference>
<evidence type="ECO:0000256" key="2">
    <source>
        <dbReference type="ARBA" id="ARBA00008086"/>
    </source>
</evidence>
<dbReference type="GO" id="GO:0019698">
    <property type="term" value="P:D-galacturonate catabolic process"/>
    <property type="evidence" value="ECO:0007669"/>
    <property type="project" value="TreeGrafter"/>
</dbReference>
<dbReference type="InterPro" id="IPR007045">
    <property type="entry name" value="KduI"/>
</dbReference>
<dbReference type="RefSeq" id="WP_272201954.1">
    <property type="nucleotide sequence ID" value="NZ_JAQNSI010000381.1"/>
</dbReference>
<dbReference type="GO" id="GO:0008697">
    <property type="term" value="F:4-deoxy-L-threo-5-hexosulose-uronate ketol-isomerase activity"/>
    <property type="evidence" value="ECO:0007669"/>
    <property type="project" value="UniProtKB-EC"/>
</dbReference>
<dbReference type="GO" id="GO:0042840">
    <property type="term" value="P:D-glucuronate catabolic process"/>
    <property type="evidence" value="ECO:0007669"/>
    <property type="project" value="TreeGrafter"/>
</dbReference>
<dbReference type="InterPro" id="IPR014710">
    <property type="entry name" value="RmlC-like_jellyroll"/>
</dbReference>
<dbReference type="CDD" id="cd20491">
    <property type="entry name" value="cupin_KduI_C"/>
    <property type="match status" value="1"/>
</dbReference>
<dbReference type="PANTHER" id="PTHR38461:SF1">
    <property type="entry name" value="4-DEOXY-L-THREO-5-HEXOSULOSE-URONATE KETOL-ISOMERASE"/>
    <property type="match status" value="1"/>
</dbReference>
<evidence type="ECO:0000256" key="5">
    <source>
        <dbReference type="ARBA" id="ARBA00023235"/>
    </source>
</evidence>
<comment type="caution">
    <text evidence="6">The sequence shown here is derived from an EMBL/GenBank/DDBJ whole genome shotgun (WGS) entry which is preliminary data.</text>
</comment>
<sequence length="134" mass="15402">HYGKMEDSNDRIVNQLIVKDVLERVKDGGTNQLQMGLTELAPGSVWNTMPAHTHTRRMEAYYYFNLKPGNAICHLMGEPQEERLIWLHNEQAITSPEWSIHAAAGTSNYTFIWGMGGENLKYSDKDEIKYIDMK</sequence>
<dbReference type="PANTHER" id="PTHR38461">
    <property type="entry name" value="4-DEOXY-L-THREO-5-HEXOSULOSE-URONATE KETOL-ISOMERASE"/>
    <property type="match status" value="1"/>
</dbReference>
<evidence type="ECO:0000313" key="6">
    <source>
        <dbReference type="EMBL" id="MDC1901568.1"/>
    </source>
</evidence>
<dbReference type="GO" id="GO:0046872">
    <property type="term" value="F:metal ion binding"/>
    <property type="evidence" value="ECO:0007669"/>
    <property type="project" value="TreeGrafter"/>
</dbReference>
<evidence type="ECO:0000256" key="3">
    <source>
        <dbReference type="ARBA" id="ARBA00012547"/>
    </source>
</evidence>
<reference evidence="6" key="1">
    <citation type="submission" date="2022-10" db="EMBL/GenBank/DDBJ databases">
        <title>Human gut microbiome strain richness.</title>
        <authorList>
            <person name="Chen-Liaw A."/>
        </authorList>
    </citation>
    <scope>NUCLEOTIDE SEQUENCE</scope>
    <source>
        <strain evidence="6">1001713st1_F9_1001713B170221_170320</strain>
    </source>
</reference>
<protein>
    <recommendedName>
        <fullName evidence="3">5-dehydro-4-deoxy-D-glucuronate isomerase</fullName>
        <ecNumber evidence="3">5.3.1.17</ecNumber>
    </recommendedName>
</protein>
<feature type="non-terminal residue" evidence="6">
    <location>
        <position position="1"/>
    </location>
</feature>
<comment type="similarity">
    <text evidence="2">Belongs to the KduI family.</text>
</comment>
<name>A0AAW6H1C8_BACUN</name>
<organism evidence="6 7">
    <name type="scientific">Bacteroides uniformis</name>
    <dbReference type="NCBI Taxonomy" id="820"/>
    <lineage>
        <taxon>Bacteria</taxon>
        <taxon>Pseudomonadati</taxon>
        <taxon>Bacteroidota</taxon>
        <taxon>Bacteroidia</taxon>
        <taxon>Bacteroidales</taxon>
        <taxon>Bacteroidaceae</taxon>
        <taxon>Bacteroides</taxon>
    </lineage>
</organism>
<proteinExistence type="inferred from homology"/>
<dbReference type="GO" id="GO:0045490">
    <property type="term" value="P:pectin catabolic process"/>
    <property type="evidence" value="ECO:0007669"/>
    <property type="project" value="InterPro"/>
</dbReference>
<dbReference type="Gene3D" id="2.60.120.10">
    <property type="entry name" value="Jelly Rolls"/>
    <property type="match status" value="1"/>
</dbReference>
<dbReference type="InterPro" id="IPR021120">
    <property type="entry name" value="KduI/IolB_isomerase"/>
</dbReference>
<dbReference type="SUPFAM" id="SSF51182">
    <property type="entry name" value="RmlC-like cupins"/>
    <property type="match status" value="1"/>
</dbReference>
<keyword evidence="4" id="KW-0862">Zinc</keyword>
<dbReference type="AlphaFoldDB" id="A0AAW6H1C8"/>
<dbReference type="Pfam" id="PF04962">
    <property type="entry name" value="KduI"/>
    <property type="match status" value="1"/>
</dbReference>
<gene>
    <name evidence="6" type="primary">kduI</name>
    <name evidence="6" type="ORF">POZ10_13155</name>
</gene>
<evidence type="ECO:0000313" key="7">
    <source>
        <dbReference type="Proteomes" id="UP001222603"/>
    </source>
</evidence>
<evidence type="ECO:0000256" key="4">
    <source>
        <dbReference type="ARBA" id="ARBA00022833"/>
    </source>
</evidence>